<comment type="caution">
    <text evidence="2">The sequence shown here is derived from an EMBL/GenBank/DDBJ whole genome shotgun (WGS) entry which is preliminary data.</text>
</comment>
<keyword evidence="3" id="KW-1185">Reference proteome</keyword>
<dbReference type="Proteomes" id="UP000827092">
    <property type="component" value="Unassembled WGS sequence"/>
</dbReference>
<accession>A0AAV6VKL7</accession>
<sequence length="236" mass="27916">MFMRFFSCILLPFINGLVWYPLYDLYGFGSGKEPLPNSPKKILRTEVIILRETSGRSYPKKEDIINIEHKDHLPWYSTEESSSFRPVKYSTLVEESTWKPAIRRSYQRVKYIGTTGYEASQVVYPSTGDRETVSTWKPPTRRRRKRRKYIDRPLQVEYSPMKDEEESRGTKQNVILPVGIKELHNPQMRRPINTHVDNPVSGQRFKKPWVIRSNPIWRKNSFNLLKKDINCHCQIP</sequence>
<evidence type="ECO:0000256" key="1">
    <source>
        <dbReference type="SAM" id="MobiDB-lite"/>
    </source>
</evidence>
<dbReference type="EMBL" id="JAFNEN010000058">
    <property type="protein sequence ID" value="KAG8197182.1"/>
    <property type="molecule type" value="Genomic_DNA"/>
</dbReference>
<evidence type="ECO:0000313" key="2">
    <source>
        <dbReference type="EMBL" id="KAG8197182.1"/>
    </source>
</evidence>
<protein>
    <submittedName>
        <fullName evidence="2">Uncharacterized protein</fullName>
    </submittedName>
</protein>
<dbReference type="AlphaFoldDB" id="A0AAV6VKL7"/>
<feature type="compositionally biased region" description="Basic residues" evidence="1">
    <location>
        <begin position="139"/>
        <end position="148"/>
    </location>
</feature>
<evidence type="ECO:0000313" key="3">
    <source>
        <dbReference type="Proteomes" id="UP000827092"/>
    </source>
</evidence>
<organism evidence="2 3">
    <name type="scientific">Oedothorax gibbosus</name>
    <dbReference type="NCBI Taxonomy" id="931172"/>
    <lineage>
        <taxon>Eukaryota</taxon>
        <taxon>Metazoa</taxon>
        <taxon>Ecdysozoa</taxon>
        <taxon>Arthropoda</taxon>
        <taxon>Chelicerata</taxon>
        <taxon>Arachnida</taxon>
        <taxon>Araneae</taxon>
        <taxon>Araneomorphae</taxon>
        <taxon>Entelegynae</taxon>
        <taxon>Araneoidea</taxon>
        <taxon>Linyphiidae</taxon>
        <taxon>Erigoninae</taxon>
        <taxon>Oedothorax</taxon>
    </lineage>
</organism>
<feature type="region of interest" description="Disordered" evidence="1">
    <location>
        <begin position="129"/>
        <end position="148"/>
    </location>
</feature>
<reference evidence="2 3" key="1">
    <citation type="journal article" date="2022" name="Nat. Ecol. Evol.">
        <title>A masculinizing supergene underlies an exaggerated male reproductive morph in a spider.</title>
        <authorList>
            <person name="Hendrickx F."/>
            <person name="De Corte Z."/>
            <person name="Sonet G."/>
            <person name="Van Belleghem S.M."/>
            <person name="Kostlbacher S."/>
            <person name="Vangestel C."/>
        </authorList>
    </citation>
    <scope>NUCLEOTIDE SEQUENCE [LARGE SCALE GENOMIC DNA]</scope>
    <source>
        <strain evidence="2">W744_W776</strain>
    </source>
</reference>
<name>A0AAV6VKL7_9ARAC</name>
<gene>
    <name evidence="2" type="ORF">JTE90_011340</name>
</gene>
<proteinExistence type="predicted"/>